<sequence length="124" mass="14232">MAHRRLLSLSGKNPRRSCVFNCLVVFFCSRQLGPLTSLAKFGCTSNLYRNTSKGWVDLSLCTQQMIGETANWEILEEPSLSDHQYIEITIDSFVKKCAFTRYKTLHGNHNIFLRILKPYVNSVL</sequence>
<proteinExistence type="predicted"/>
<evidence type="ECO:0000313" key="1">
    <source>
        <dbReference type="EMBL" id="GBM94032.1"/>
    </source>
</evidence>
<name>A0A4Y2JXP7_ARAVE</name>
<organism evidence="1 2">
    <name type="scientific">Araneus ventricosus</name>
    <name type="common">Orbweaver spider</name>
    <name type="synonym">Epeira ventricosa</name>
    <dbReference type="NCBI Taxonomy" id="182803"/>
    <lineage>
        <taxon>Eukaryota</taxon>
        <taxon>Metazoa</taxon>
        <taxon>Ecdysozoa</taxon>
        <taxon>Arthropoda</taxon>
        <taxon>Chelicerata</taxon>
        <taxon>Arachnida</taxon>
        <taxon>Araneae</taxon>
        <taxon>Araneomorphae</taxon>
        <taxon>Entelegynae</taxon>
        <taxon>Araneoidea</taxon>
        <taxon>Araneidae</taxon>
        <taxon>Araneus</taxon>
    </lineage>
</organism>
<dbReference type="EMBL" id="BGPR01003929">
    <property type="protein sequence ID" value="GBM94032.1"/>
    <property type="molecule type" value="Genomic_DNA"/>
</dbReference>
<accession>A0A4Y2JXP7</accession>
<reference evidence="1 2" key="1">
    <citation type="journal article" date="2019" name="Sci. Rep.">
        <title>Orb-weaving spider Araneus ventricosus genome elucidates the spidroin gene catalogue.</title>
        <authorList>
            <person name="Kono N."/>
            <person name="Nakamura H."/>
            <person name="Ohtoshi R."/>
            <person name="Moran D.A.P."/>
            <person name="Shinohara A."/>
            <person name="Yoshida Y."/>
            <person name="Fujiwara M."/>
            <person name="Mori M."/>
            <person name="Tomita M."/>
            <person name="Arakawa K."/>
        </authorList>
    </citation>
    <scope>NUCLEOTIDE SEQUENCE [LARGE SCALE GENOMIC DNA]</scope>
</reference>
<dbReference type="SUPFAM" id="SSF56219">
    <property type="entry name" value="DNase I-like"/>
    <property type="match status" value="1"/>
</dbReference>
<dbReference type="Gene3D" id="3.60.10.10">
    <property type="entry name" value="Endonuclease/exonuclease/phosphatase"/>
    <property type="match status" value="1"/>
</dbReference>
<dbReference type="InterPro" id="IPR036691">
    <property type="entry name" value="Endo/exonu/phosph_ase_sf"/>
</dbReference>
<keyword evidence="2" id="KW-1185">Reference proteome</keyword>
<comment type="caution">
    <text evidence="1">The sequence shown here is derived from an EMBL/GenBank/DDBJ whole genome shotgun (WGS) entry which is preliminary data.</text>
</comment>
<dbReference type="OrthoDB" id="6437148at2759"/>
<gene>
    <name evidence="1" type="ORF">AVEN_2698_1</name>
</gene>
<protein>
    <recommendedName>
        <fullName evidence="3">Endonuclease/exonuclease/phosphatase domain-containing protein</fullName>
    </recommendedName>
</protein>
<dbReference type="AlphaFoldDB" id="A0A4Y2JXP7"/>
<dbReference type="Proteomes" id="UP000499080">
    <property type="component" value="Unassembled WGS sequence"/>
</dbReference>
<evidence type="ECO:0008006" key="3">
    <source>
        <dbReference type="Google" id="ProtNLM"/>
    </source>
</evidence>
<evidence type="ECO:0000313" key="2">
    <source>
        <dbReference type="Proteomes" id="UP000499080"/>
    </source>
</evidence>